<keyword evidence="2" id="KW-0812">Transmembrane</keyword>
<keyword evidence="2" id="KW-0472">Membrane</keyword>
<feature type="region of interest" description="Disordered" evidence="1">
    <location>
        <begin position="303"/>
        <end position="332"/>
    </location>
</feature>
<dbReference type="AlphaFoldDB" id="A0A3E1R621"/>
<name>A0A3E1R621_9BURK</name>
<feature type="transmembrane region" description="Helical" evidence="2">
    <location>
        <begin position="7"/>
        <end position="28"/>
    </location>
</feature>
<dbReference type="OrthoDB" id="5294672at2"/>
<proteinExistence type="predicted"/>
<dbReference type="RefSeq" id="WP_117180230.1">
    <property type="nucleotide sequence ID" value="NZ_QFZK01000029.1"/>
</dbReference>
<dbReference type="Proteomes" id="UP000260665">
    <property type="component" value="Unassembled WGS sequence"/>
</dbReference>
<dbReference type="Pfam" id="PF02470">
    <property type="entry name" value="MlaD"/>
    <property type="match status" value="1"/>
</dbReference>
<dbReference type="InterPro" id="IPR003399">
    <property type="entry name" value="Mce/MlaD"/>
</dbReference>
<dbReference type="PANTHER" id="PTHR36698:SF2">
    <property type="entry name" value="MCE_MLAD DOMAIN-CONTAINING PROTEIN"/>
    <property type="match status" value="1"/>
</dbReference>
<dbReference type="PANTHER" id="PTHR36698">
    <property type="entry name" value="BLL5892 PROTEIN"/>
    <property type="match status" value="1"/>
</dbReference>
<gene>
    <name evidence="4" type="ORF">DIC66_21460</name>
</gene>
<keyword evidence="2" id="KW-1133">Transmembrane helix</keyword>
<sequence>MENKSHALAAGTFVLLLVAMLIALAVWLTRDTSSQRSFEISSKDAVSGLQPQAGVRYKGVQVGRVTSITLDTQTRGNVLVRIAVSDAAPITTSTFASLGFQGVTGLAFIQLDDSGESTQALATSSTRLARIPMRPGLMSRLTEQGGHMLGQLDQASQRLNGLLDPDNQKAMVEAVNNLSKAAAKLGTLAHHADQVLTGNGPEGSASLPRVAAQAESSLKSMQVTAERLRDSAEVVKGSAENFRRTTTRINEPGGTLDKIARSTEALAATSTALNATLLPRLNRTTDDAARTVRQFGRVAEGLADQPQSLLLGRGAAQPGPGESGFVPPPSDK</sequence>
<organism evidence="4 5">
    <name type="scientific">Rhodoferax lacus</name>
    <dbReference type="NCBI Taxonomy" id="2184758"/>
    <lineage>
        <taxon>Bacteria</taxon>
        <taxon>Pseudomonadati</taxon>
        <taxon>Pseudomonadota</taxon>
        <taxon>Betaproteobacteria</taxon>
        <taxon>Burkholderiales</taxon>
        <taxon>Comamonadaceae</taxon>
        <taxon>Rhodoferax</taxon>
    </lineage>
</organism>
<keyword evidence="5" id="KW-1185">Reference proteome</keyword>
<accession>A0A3E1R621</accession>
<dbReference type="EMBL" id="QFZK01000029">
    <property type="protein sequence ID" value="RFO94839.1"/>
    <property type="molecule type" value="Genomic_DNA"/>
</dbReference>
<feature type="domain" description="Mce/MlaD" evidence="3">
    <location>
        <begin position="44"/>
        <end position="112"/>
    </location>
</feature>
<comment type="caution">
    <text evidence="4">The sequence shown here is derived from an EMBL/GenBank/DDBJ whole genome shotgun (WGS) entry which is preliminary data.</text>
</comment>
<evidence type="ECO:0000259" key="3">
    <source>
        <dbReference type="Pfam" id="PF02470"/>
    </source>
</evidence>
<reference evidence="4 5" key="1">
    <citation type="submission" date="2018-05" db="EMBL/GenBank/DDBJ databases">
        <title>Rhodoferax soyangensis sp.nov., isolated from an oligotrophic freshwater lake.</title>
        <authorList>
            <person name="Park M."/>
        </authorList>
    </citation>
    <scope>NUCLEOTIDE SEQUENCE [LARGE SCALE GENOMIC DNA]</scope>
    <source>
        <strain evidence="4 5">IMCC26218</strain>
    </source>
</reference>
<evidence type="ECO:0000256" key="2">
    <source>
        <dbReference type="SAM" id="Phobius"/>
    </source>
</evidence>
<evidence type="ECO:0000256" key="1">
    <source>
        <dbReference type="SAM" id="MobiDB-lite"/>
    </source>
</evidence>
<evidence type="ECO:0000313" key="5">
    <source>
        <dbReference type="Proteomes" id="UP000260665"/>
    </source>
</evidence>
<protein>
    <submittedName>
        <fullName evidence="4">MCE family protein</fullName>
    </submittedName>
</protein>
<evidence type="ECO:0000313" key="4">
    <source>
        <dbReference type="EMBL" id="RFO94839.1"/>
    </source>
</evidence>